<dbReference type="Pfam" id="PF02625">
    <property type="entry name" value="XdhC_CoxI"/>
    <property type="match status" value="1"/>
</dbReference>
<protein>
    <submittedName>
        <fullName evidence="3">XdhC/CoxI family protein</fullName>
    </submittedName>
</protein>
<reference evidence="3 4" key="1">
    <citation type="submission" date="2018-06" db="EMBL/GenBank/DDBJ databases">
        <authorList>
            <person name="Zhirakovskaya E."/>
        </authorList>
    </citation>
    <scope>NUCLEOTIDE SEQUENCE [LARGE SCALE GENOMIC DNA]</scope>
    <source>
        <strain evidence="3 4">LY3</strain>
    </source>
</reference>
<evidence type="ECO:0000313" key="4">
    <source>
        <dbReference type="Proteomes" id="UP000249493"/>
    </source>
</evidence>
<dbReference type="EMBL" id="QLIN01000014">
    <property type="protein sequence ID" value="RAI64818.1"/>
    <property type="molecule type" value="Genomic_DNA"/>
</dbReference>
<feature type="domain" description="XdhC Rossmann" evidence="2">
    <location>
        <begin position="213"/>
        <end position="355"/>
    </location>
</feature>
<dbReference type="RefSeq" id="WP_111287642.1">
    <property type="nucleotide sequence ID" value="NZ_QLIN01000014.1"/>
</dbReference>
<evidence type="ECO:0000313" key="3">
    <source>
        <dbReference type="EMBL" id="RAI64818.1"/>
    </source>
</evidence>
<accession>A0A327MXD0</accession>
<dbReference type="PANTHER" id="PTHR30388:SF6">
    <property type="entry name" value="XANTHINE DEHYDROGENASE SUBUNIT A-RELATED"/>
    <property type="match status" value="1"/>
</dbReference>
<dbReference type="InterPro" id="IPR052698">
    <property type="entry name" value="MoCofactor_Util/Proc"/>
</dbReference>
<gene>
    <name evidence="3" type="ORF">DOZ80_25470</name>
</gene>
<dbReference type="InterPro" id="IPR003777">
    <property type="entry name" value="XdhC_CoxI"/>
</dbReference>
<dbReference type="InterPro" id="IPR027051">
    <property type="entry name" value="XdhC_Rossmann_dom"/>
</dbReference>
<proteinExistence type="predicted"/>
<dbReference type="Proteomes" id="UP000249493">
    <property type="component" value="Unassembled WGS sequence"/>
</dbReference>
<organism evidence="3 4">
    <name type="scientific">Pseudomonas fluorescens</name>
    <dbReference type="NCBI Taxonomy" id="294"/>
    <lineage>
        <taxon>Bacteria</taxon>
        <taxon>Pseudomonadati</taxon>
        <taxon>Pseudomonadota</taxon>
        <taxon>Gammaproteobacteria</taxon>
        <taxon>Pseudomonadales</taxon>
        <taxon>Pseudomonadaceae</taxon>
        <taxon>Pseudomonas</taxon>
    </lineage>
</organism>
<feature type="domain" description="XdhC- CoxI" evidence="1">
    <location>
        <begin position="17"/>
        <end position="80"/>
    </location>
</feature>
<dbReference type="AlphaFoldDB" id="A0A327MXD0"/>
<dbReference type="Pfam" id="PF13478">
    <property type="entry name" value="XdhC_C"/>
    <property type="match status" value="1"/>
</dbReference>
<evidence type="ECO:0000259" key="2">
    <source>
        <dbReference type="Pfam" id="PF13478"/>
    </source>
</evidence>
<name>A0A327MXD0_PSEFL</name>
<comment type="caution">
    <text evidence="3">The sequence shown here is derived from an EMBL/GenBank/DDBJ whole genome shotgun (WGS) entry which is preliminary data.</text>
</comment>
<sequence>MTDLNNLLVAIHDSEVQGLDIVIATVIKVEGSAYRRPGARMIISQSGASTGTVSGGCLERDVTRKAWWLTASGRPTVRRYSTGQDDDDLEDAELSFGLGCNGTVHIMFERIAKSRESLLLSVLRNVYSTGTPAAIATIIANDGYARASVGDRVTLDSRGIQHTPFLNPALVKQIEQDLDNVRVDRRTKHHKYSVDGTKNIEVLLEYLPAPRRLVIFGAGHDVIPLVAIAKLQGWRVYVVDARSHYARKERFPLAEAVICSSLDEPFSLSSLIEDSAVVIMSHSLSQDRHWLEGALSGAPFYVGQLGPKYRTERLLTEIDQKRITEKSLSTLHFPIGLDIGGDTPEAIALSIAGEINAAFSKRQGGMLKHRTSTIHSSEPAELSWSHDTHLHVS</sequence>
<dbReference type="PANTHER" id="PTHR30388">
    <property type="entry name" value="ALDEHYDE OXIDOREDUCTASE MOLYBDENUM COFACTOR ASSEMBLY PROTEIN"/>
    <property type="match status" value="1"/>
</dbReference>
<evidence type="ECO:0000259" key="1">
    <source>
        <dbReference type="Pfam" id="PF02625"/>
    </source>
</evidence>
<dbReference type="Gene3D" id="3.40.50.720">
    <property type="entry name" value="NAD(P)-binding Rossmann-like Domain"/>
    <property type="match status" value="1"/>
</dbReference>